<keyword evidence="4" id="KW-0548">Nucleotidyltransferase</keyword>
<dbReference type="PANTHER" id="PTHR32248:SF4">
    <property type="entry name" value="RNA POLYMERASE SIGMA-54 FACTOR"/>
    <property type="match status" value="1"/>
</dbReference>
<comment type="similarity">
    <text evidence="1">Belongs to the sigma-54 factor family.</text>
</comment>
<keyword evidence="2" id="KW-0240">DNA-directed RNA polymerase</keyword>
<dbReference type="InterPro" id="IPR007634">
    <property type="entry name" value="RNA_pol_sigma_54_DNA-bd"/>
</dbReference>
<feature type="domain" description="RNA polymerase sigma factor 54 DNA-binding" evidence="9">
    <location>
        <begin position="242"/>
        <end position="347"/>
    </location>
</feature>
<evidence type="ECO:0000256" key="8">
    <source>
        <dbReference type="ARBA" id="ARBA00023163"/>
    </source>
</evidence>
<dbReference type="PANTHER" id="PTHR32248">
    <property type="entry name" value="RNA POLYMERASE SIGMA-54 FACTOR"/>
    <property type="match status" value="1"/>
</dbReference>
<evidence type="ECO:0008006" key="13">
    <source>
        <dbReference type="Google" id="ProtNLM"/>
    </source>
</evidence>
<dbReference type="GO" id="GO:0003677">
    <property type="term" value="F:DNA binding"/>
    <property type="evidence" value="ECO:0007669"/>
    <property type="project" value="UniProtKB-KW"/>
</dbReference>
<dbReference type="PROSITE" id="PS50044">
    <property type="entry name" value="SIGMA54_3"/>
    <property type="match status" value="1"/>
</dbReference>
<dbReference type="InterPro" id="IPR007046">
    <property type="entry name" value="RNA_pol_sigma_54_core-bd"/>
</dbReference>
<reference evidence="11 12" key="1">
    <citation type="submission" date="2019-08" db="EMBL/GenBank/DDBJ databases">
        <title>In-depth cultivation of the pig gut microbiome towards novel bacterial diversity and tailored functional studies.</title>
        <authorList>
            <person name="Wylensek D."/>
            <person name="Hitch T.C.A."/>
            <person name="Clavel T."/>
        </authorList>
    </citation>
    <scope>NUCLEOTIDE SEQUENCE [LARGE SCALE GENOMIC DNA]</scope>
    <source>
        <strain evidence="11 12">LKV-178-WT-2G</strain>
    </source>
</reference>
<dbReference type="GO" id="GO:0001216">
    <property type="term" value="F:DNA-binding transcription activator activity"/>
    <property type="evidence" value="ECO:0007669"/>
    <property type="project" value="InterPro"/>
</dbReference>
<keyword evidence="5" id="KW-0805">Transcription regulation</keyword>
<gene>
    <name evidence="11" type="ORF">FYJ50_05770</name>
</gene>
<evidence type="ECO:0000313" key="12">
    <source>
        <dbReference type="Proteomes" id="UP000470082"/>
    </source>
</evidence>
<dbReference type="Proteomes" id="UP000470082">
    <property type="component" value="Unassembled WGS sequence"/>
</dbReference>
<name>A0A7X2N351_9FIRM</name>
<evidence type="ECO:0000256" key="4">
    <source>
        <dbReference type="ARBA" id="ARBA00022695"/>
    </source>
</evidence>
<dbReference type="Pfam" id="PF04963">
    <property type="entry name" value="Sigma54_CBD"/>
    <property type="match status" value="1"/>
</dbReference>
<dbReference type="GO" id="GO:0000428">
    <property type="term" value="C:DNA-directed RNA polymerase complex"/>
    <property type="evidence" value="ECO:0007669"/>
    <property type="project" value="UniProtKB-KW"/>
</dbReference>
<dbReference type="InterPro" id="IPR038709">
    <property type="entry name" value="RpoN_core-bd_sf"/>
</dbReference>
<keyword evidence="8" id="KW-0804">Transcription</keyword>
<dbReference type="AlphaFoldDB" id="A0A7X2N351"/>
<comment type="caution">
    <text evidence="11">The sequence shown here is derived from an EMBL/GenBank/DDBJ whole genome shotgun (WGS) entry which is preliminary data.</text>
</comment>
<dbReference type="GO" id="GO:0006352">
    <property type="term" value="P:DNA-templated transcription initiation"/>
    <property type="evidence" value="ECO:0007669"/>
    <property type="project" value="InterPro"/>
</dbReference>
<evidence type="ECO:0000256" key="1">
    <source>
        <dbReference type="ARBA" id="ARBA00008798"/>
    </source>
</evidence>
<evidence type="ECO:0000259" key="9">
    <source>
        <dbReference type="Pfam" id="PF04552"/>
    </source>
</evidence>
<protein>
    <recommendedName>
        <fullName evidence="13">RNA polymerase sigma-54 factor</fullName>
    </recommendedName>
</protein>
<evidence type="ECO:0000256" key="2">
    <source>
        <dbReference type="ARBA" id="ARBA00022478"/>
    </source>
</evidence>
<dbReference type="GO" id="GO:0016779">
    <property type="term" value="F:nucleotidyltransferase activity"/>
    <property type="evidence" value="ECO:0007669"/>
    <property type="project" value="UniProtKB-KW"/>
</dbReference>
<sequence length="364" mass="43055">MKTQLIPKLTQTQQFNKKQQQYLHVLSCNSIQLQSYLKELSIDNPCIQMKEDGYDLLLEYQYNKPDLREHILNRVRLFNEKIDEMVVEYLISCLNDNGYFDKPLDSILKESNWNKETLLYHINLLRQCEPYGLFSFDLKQCLQIQCEQSEKPESETGYILCSYLNELAYSKFDEIIEKTDLEYDEIIEGFQFIKTLNPKPGSAFSKKSTYLVPECKIRIIDEQIKIEMFNIDVDIELIDSEVLKEQRKQALLIFNAMQKRNMTLIQILNAICQIQKDFFLYHKELKPCTLEKIAKECGLAISTVSRAIMNKSFEFENEYYPIKYLFSHGGVSQLSKQYIQNQIKKSLIRKIKIIHSVMKRFENI</sequence>
<evidence type="ECO:0000256" key="6">
    <source>
        <dbReference type="ARBA" id="ARBA00023082"/>
    </source>
</evidence>
<organism evidence="11 12">
    <name type="scientific">Floccifex porci</name>
    <dbReference type="NCBI Taxonomy" id="2606629"/>
    <lineage>
        <taxon>Bacteria</taxon>
        <taxon>Bacillati</taxon>
        <taxon>Bacillota</taxon>
        <taxon>Erysipelotrichia</taxon>
        <taxon>Erysipelotrichales</taxon>
        <taxon>Erysipelotrichaceae</taxon>
        <taxon>Floccifex</taxon>
    </lineage>
</organism>
<accession>A0A7X2N351</accession>
<dbReference type="GO" id="GO:0016987">
    <property type="term" value="F:sigma factor activity"/>
    <property type="evidence" value="ECO:0007669"/>
    <property type="project" value="UniProtKB-KW"/>
</dbReference>
<dbReference type="Pfam" id="PF04552">
    <property type="entry name" value="Sigma54_DBD"/>
    <property type="match status" value="1"/>
</dbReference>
<dbReference type="EMBL" id="VUMM01000009">
    <property type="protein sequence ID" value="MSS01604.1"/>
    <property type="molecule type" value="Genomic_DNA"/>
</dbReference>
<evidence type="ECO:0000259" key="10">
    <source>
        <dbReference type="Pfam" id="PF04963"/>
    </source>
</evidence>
<keyword evidence="6" id="KW-0731">Sigma factor</keyword>
<evidence type="ECO:0000313" key="11">
    <source>
        <dbReference type="EMBL" id="MSS01604.1"/>
    </source>
</evidence>
<evidence type="ECO:0000256" key="5">
    <source>
        <dbReference type="ARBA" id="ARBA00023015"/>
    </source>
</evidence>
<keyword evidence="12" id="KW-1185">Reference proteome</keyword>
<proteinExistence type="inferred from homology"/>
<feature type="domain" description="RNA polymerase sigma factor 54 core-binding" evidence="10">
    <location>
        <begin position="63"/>
        <end position="229"/>
    </location>
</feature>
<evidence type="ECO:0000256" key="3">
    <source>
        <dbReference type="ARBA" id="ARBA00022679"/>
    </source>
</evidence>
<dbReference type="Gene3D" id="1.10.10.1330">
    <property type="entry name" value="RNA polymerase sigma-54 factor, core-binding domain"/>
    <property type="match status" value="1"/>
</dbReference>
<dbReference type="Pfam" id="PF00309">
    <property type="entry name" value="Sigma54_AID"/>
    <property type="match status" value="1"/>
</dbReference>
<evidence type="ECO:0000256" key="7">
    <source>
        <dbReference type="ARBA" id="ARBA00023125"/>
    </source>
</evidence>
<keyword evidence="3" id="KW-0808">Transferase</keyword>
<keyword evidence="7" id="KW-0238">DNA-binding</keyword>
<dbReference type="InterPro" id="IPR000394">
    <property type="entry name" value="RNA_pol_sigma_54"/>
</dbReference>